<dbReference type="RefSeq" id="WP_012754200.1">
    <property type="nucleotide sequence ID" value="NC_012811.1"/>
</dbReference>
<reference evidence="2 3" key="1">
    <citation type="journal article" date="2009" name="PLoS ONE">
        <title>Methylobacterium genome sequences: a reference blueprint to investigate microbial metabolism of C1 compounds from natural and industrial sources.</title>
        <authorList>
            <person name="Vuilleumier S."/>
            <person name="Chistoserdova L."/>
            <person name="Lee M.-C."/>
            <person name="Bringel F."/>
            <person name="Lajus A."/>
            <person name="Zhou Y."/>
            <person name="Gourion B."/>
            <person name="Barbe V."/>
            <person name="Chang J."/>
            <person name="Cruveiller S."/>
            <person name="Dossat C."/>
            <person name="Gillett W."/>
            <person name="Gruffaz C."/>
            <person name="Haugen E."/>
            <person name="Hourcade E."/>
            <person name="Levy R."/>
            <person name="Mangenot S."/>
            <person name="Muller E."/>
            <person name="Nadalig T."/>
            <person name="Pagni M."/>
            <person name="Penny C."/>
            <person name="Peyraud R."/>
            <person name="Robinson D.G."/>
            <person name="Roche D."/>
            <person name="Rouy Z."/>
            <person name="Saenampechek C."/>
            <person name="Salvignol G."/>
            <person name="Vallenet D."/>
            <person name="Wu Z."/>
            <person name="Marx C.J."/>
            <person name="Vorholt J.A."/>
            <person name="Olson M.V."/>
            <person name="Kaul R."/>
            <person name="Weissenbach J."/>
            <person name="Medigue C."/>
            <person name="Lidstrom M.E."/>
        </authorList>
    </citation>
    <scope>NUCLEOTIDE SEQUENCE [LARGE SCALE GENOMIC DNA]</scope>
    <source>
        <strain evidence="3">ATCC 14718 / DSM 1338 / JCM 2805 / NCIMB 9133 / AM1</strain>
    </source>
</reference>
<keyword evidence="1" id="KW-1133">Transmembrane helix</keyword>
<name>C5B5N8_METEA</name>
<feature type="transmembrane region" description="Helical" evidence="1">
    <location>
        <begin position="51"/>
        <end position="73"/>
    </location>
</feature>
<dbReference type="AlphaFoldDB" id="C5B5N8"/>
<keyword evidence="3" id="KW-1185">Reference proteome</keyword>
<evidence type="ECO:0000313" key="2">
    <source>
        <dbReference type="EMBL" id="ACS43770.1"/>
    </source>
</evidence>
<evidence type="ECO:0000313" key="3">
    <source>
        <dbReference type="Proteomes" id="UP000009081"/>
    </source>
</evidence>
<dbReference type="HOGENOM" id="CLU_2409842_0_0_5"/>
<accession>C5B5N8</accession>
<dbReference type="KEGG" id="mea:Mex_2p0976"/>
<protein>
    <submittedName>
        <fullName evidence="2">Uncharacterized protein</fullName>
    </submittedName>
</protein>
<organism evidence="2 3">
    <name type="scientific">Methylorubrum extorquens (strain ATCC 14718 / DSM 1338 / JCM 2805 / NCIMB 9133 / AM1)</name>
    <name type="common">Methylobacterium extorquens</name>
    <dbReference type="NCBI Taxonomy" id="272630"/>
    <lineage>
        <taxon>Bacteria</taxon>
        <taxon>Pseudomonadati</taxon>
        <taxon>Pseudomonadota</taxon>
        <taxon>Alphaproteobacteria</taxon>
        <taxon>Hyphomicrobiales</taxon>
        <taxon>Methylobacteriaceae</taxon>
        <taxon>Methylorubrum</taxon>
    </lineage>
</organism>
<dbReference type="EMBL" id="CP001511">
    <property type="protein sequence ID" value="ACS43770.1"/>
    <property type="molecule type" value="Genomic_DNA"/>
</dbReference>
<gene>
    <name evidence="2" type="ordered locus">MexAM1_META2p0976</name>
</gene>
<keyword evidence="1" id="KW-0812">Transmembrane</keyword>
<proteinExistence type="predicted"/>
<keyword evidence="1" id="KW-0472">Membrane</keyword>
<keyword evidence="2" id="KW-0614">Plasmid</keyword>
<geneLocation type="plasmid" evidence="2 3">
    <name>megaplasmid</name>
</geneLocation>
<sequence>MLRIISAAAGALAGFVVGVAFRPTVFGEQVPLDVILSDDVFDEPYRDLILQNLLLAMAAGSAVALLLLPSLVGRWLPASAVARPGALRRPGA</sequence>
<evidence type="ECO:0000256" key="1">
    <source>
        <dbReference type="SAM" id="Phobius"/>
    </source>
</evidence>
<dbReference type="Proteomes" id="UP000009081">
    <property type="component" value="Plasmid megaplasmid"/>
</dbReference>